<evidence type="ECO:0000313" key="2">
    <source>
        <dbReference type="Proteomes" id="UP000559256"/>
    </source>
</evidence>
<organism evidence="1 2">
    <name type="scientific">Tetrapyrgos nigripes</name>
    <dbReference type="NCBI Taxonomy" id="182062"/>
    <lineage>
        <taxon>Eukaryota</taxon>
        <taxon>Fungi</taxon>
        <taxon>Dikarya</taxon>
        <taxon>Basidiomycota</taxon>
        <taxon>Agaricomycotina</taxon>
        <taxon>Agaricomycetes</taxon>
        <taxon>Agaricomycetidae</taxon>
        <taxon>Agaricales</taxon>
        <taxon>Marasmiineae</taxon>
        <taxon>Marasmiaceae</taxon>
        <taxon>Tetrapyrgos</taxon>
    </lineage>
</organism>
<keyword evidence="2" id="KW-1185">Reference proteome</keyword>
<dbReference type="AlphaFoldDB" id="A0A8H5CMA8"/>
<comment type="caution">
    <text evidence="1">The sequence shown here is derived from an EMBL/GenBank/DDBJ whole genome shotgun (WGS) entry which is preliminary data.</text>
</comment>
<gene>
    <name evidence="1" type="ORF">D9758_016306</name>
</gene>
<accession>A0A8H5CMA8</accession>
<proteinExistence type="predicted"/>
<evidence type="ECO:0000313" key="1">
    <source>
        <dbReference type="EMBL" id="KAF5343267.1"/>
    </source>
</evidence>
<sequence>MGRRREFEGGRAGRESVHTSNAVLRLMKLFNYSKWTIEGNYALVRLTKDFSAKINWGIRTRGETPTCLCADSVIPTVQSNVCRNPSSTVSPSLSQATDRASISLPFTSTSSHRLSHWCIPLLRLRRRSTASTRTTANCARQDGADSYPPTMKELGFSSAFIVEEALEIKTRNSTLEASRYGPRYKVRTLCGCRIILKCCGAFEEMGRGDWKARTSIVQTRFTTKTSTTHLVTYFPTLPFPSTRVPSLAISVPFYVASPPLPLVTTQQYSLIPTDPDFNFIPSTTVSMGTMVLSYSTSSCLHPPPSAVRMARQYDTVLLFLTGGTLVLLALQCS</sequence>
<dbReference type="Proteomes" id="UP000559256">
    <property type="component" value="Unassembled WGS sequence"/>
</dbReference>
<reference evidence="1 2" key="1">
    <citation type="journal article" date="2020" name="ISME J.">
        <title>Uncovering the hidden diversity of litter-decomposition mechanisms in mushroom-forming fungi.</title>
        <authorList>
            <person name="Floudas D."/>
            <person name="Bentzer J."/>
            <person name="Ahren D."/>
            <person name="Johansson T."/>
            <person name="Persson P."/>
            <person name="Tunlid A."/>
        </authorList>
    </citation>
    <scope>NUCLEOTIDE SEQUENCE [LARGE SCALE GENOMIC DNA]</scope>
    <source>
        <strain evidence="1 2">CBS 291.85</strain>
    </source>
</reference>
<protein>
    <submittedName>
        <fullName evidence="1">Uncharacterized protein</fullName>
    </submittedName>
</protein>
<dbReference type="EMBL" id="JAACJM010000144">
    <property type="protein sequence ID" value="KAF5343267.1"/>
    <property type="molecule type" value="Genomic_DNA"/>
</dbReference>
<name>A0A8H5CMA8_9AGAR</name>